<evidence type="ECO:0000313" key="3">
    <source>
        <dbReference type="Proteomes" id="UP000022611"/>
    </source>
</evidence>
<name>A0A010RVQ4_PSEFL</name>
<proteinExistence type="predicted"/>
<sequence length="97" mass="10967">MPNEIINTVQVQAAAGRSDELGKQLQKIVETLRELPGCDSYMVDRCPEDDNRWTVSARWQSETAMQSHFYCPQVQGFISLIDSRLASSVDFNSFPIV</sequence>
<dbReference type="Gene3D" id="3.30.70.100">
    <property type="match status" value="1"/>
</dbReference>
<keyword evidence="2" id="KW-0503">Monooxygenase</keyword>
<dbReference type="OrthoDB" id="6039968at2"/>
<keyword evidence="2" id="KW-0560">Oxidoreductase</keyword>
<reference evidence="2 3" key="1">
    <citation type="journal article" date="2011" name="J. Bacteriol.">
        <title>Draft genome sequence of the polycyclic aromatic hydrocarbon-degrading, genetically engineered bioluminescent bioreporter Pseudomonas fluorescens HK44.</title>
        <authorList>
            <person name="Chauhan A."/>
            <person name="Layton A.C."/>
            <person name="Williams D.E."/>
            <person name="Smartt A.E."/>
            <person name="Ripp S."/>
            <person name="Karpinets T.V."/>
            <person name="Brown S.D."/>
            <person name="Sayler G.S."/>
        </authorList>
    </citation>
    <scope>NUCLEOTIDE SEQUENCE [LARGE SCALE GENOMIC DNA]</scope>
    <source>
        <strain evidence="2 3">HK44</strain>
    </source>
</reference>
<organism evidence="2 3">
    <name type="scientific">Pseudomonas fluorescens HK44</name>
    <dbReference type="NCBI Taxonomy" id="1042209"/>
    <lineage>
        <taxon>Bacteria</taxon>
        <taxon>Pseudomonadati</taxon>
        <taxon>Pseudomonadota</taxon>
        <taxon>Gammaproteobacteria</taxon>
        <taxon>Pseudomonadales</taxon>
        <taxon>Pseudomonadaceae</taxon>
        <taxon>Pseudomonas</taxon>
    </lineage>
</organism>
<dbReference type="Pfam" id="PF03992">
    <property type="entry name" value="ABM"/>
    <property type="match status" value="1"/>
</dbReference>
<protein>
    <submittedName>
        <fullName evidence="2">Antibiotic biosynthesis monooxygenase</fullName>
    </submittedName>
</protein>
<dbReference type="RefSeq" id="WP_019690768.1">
    <property type="nucleotide sequence ID" value="NZ_AFOY02000015.1"/>
</dbReference>
<dbReference type="EMBL" id="AFOY02000015">
    <property type="protein sequence ID" value="EXF93009.1"/>
    <property type="molecule type" value="Genomic_DNA"/>
</dbReference>
<dbReference type="HOGENOM" id="CLU_131496_4_0_6"/>
<evidence type="ECO:0000313" key="2">
    <source>
        <dbReference type="EMBL" id="EXF93009.1"/>
    </source>
</evidence>
<dbReference type="InterPro" id="IPR007138">
    <property type="entry name" value="ABM_dom"/>
</dbReference>
<gene>
    <name evidence="2" type="ORF">HK44_004745</name>
</gene>
<dbReference type="PATRIC" id="fig|1042209.11.peg.3308"/>
<dbReference type="GO" id="GO:0004497">
    <property type="term" value="F:monooxygenase activity"/>
    <property type="evidence" value="ECO:0007669"/>
    <property type="project" value="UniProtKB-KW"/>
</dbReference>
<dbReference type="SUPFAM" id="SSF54909">
    <property type="entry name" value="Dimeric alpha+beta barrel"/>
    <property type="match status" value="1"/>
</dbReference>
<dbReference type="PROSITE" id="PS51725">
    <property type="entry name" value="ABM"/>
    <property type="match status" value="1"/>
</dbReference>
<dbReference type="AlphaFoldDB" id="A0A010RVQ4"/>
<dbReference type="InterPro" id="IPR011008">
    <property type="entry name" value="Dimeric_a/b-barrel"/>
</dbReference>
<evidence type="ECO:0000259" key="1">
    <source>
        <dbReference type="PROSITE" id="PS51725"/>
    </source>
</evidence>
<accession>A0A010RVQ4</accession>
<feature type="domain" description="ABM" evidence="1">
    <location>
        <begin position="5"/>
        <end position="94"/>
    </location>
</feature>
<comment type="caution">
    <text evidence="2">The sequence shown here is derived from an EMBL/GenBank/DDBJ whole genome shotgun (WGS) entry which is preliminary data.</text>
</comment>
<dbReference type="Proteomes" id="UP000022611">
    <property type="component" value="Unassembled WGS sequence"/>
</dbReference>